<evidence type="ECO:0000256" key="3">
    <source>
        <dbReference type="ARBA" id="ARBA00022679"/>
    </source>
</evidence>
<evidence type="ECO:0000313" key="7">
    <source>
        <dbReference type="Proteomes" id="UP000242590"/>
    </source>
</evidence>
<name>A0A1T1D4H6_9SYNE</name>
<evidence type="ECO:0000256" key="4">
    <source>
        <dbReference type="RuleBase" id="RU362026"/>
    </source>
</evidence>
<dbReference type="InterPro" id="IPR029063">
    <property type="entry name" value="SAM-dependent_MTases_sf"/>
</dbReference>
<evidence type="ECO:0000259" key="5">
    <source>
        <dbReference type="Pfam" id="PF01555"/>
    </source>
</evidence>
<dbReference type="EMBL" id="MWLE01000043">
    <property type="protein sequence ID" value="OOV35700.1"/>
    <property type="molecule type" value="Genomic_DNA"/>
</dbReference>
<dbReference type="InterPro" id="IPR002941">
    <property type="entry name" value="DNA_methylase_N4/N6"/>
</dbReference>
<dbReference type="Proteomes" id="UP000242590">
    <property type="component" value="Unassembled WGS sequence"/>
</dbReference>
<protein>
    <recommendedName>
        <fullName evidence="4">Methyltransferase</fullName>
        <ecNumber evidence="4">2.1.1.-</ecNumber>
    </recommendedName>
</protein>
<dbReference type="Pfam" id="PF01555">
    <property type="entry name" value="N6_N4_Mtase"/>
    <property type="match status" value="1"/>
</dbReference>
<dbReference type="AlphaFoldDB" id="A0A1T1D4H6"/>
<dbReference type="GO" id="GO:0032259">
    <property type="term" value="P:methylation"/>
    <property type="evidence" value="ECO:0007669"/>
    <property type="project" value="UniProtKB-KW"/>
</dbReference>
<feature type="domain" description="DNA methylase N-4/N-6" evidence="5">
    <location>
        <begin position="43"/>
        <end position="293"/>
    </location>
</feature>
<comment type="caution">
    <text evidence="6">The sequence shown here is derived from an EMBL/GenBank/DDBJ whole genome shotgun (WGS) entry which is preliminary data.</text>
</comment>
<dbReference type="REBASE" id="199591">
    <property type="entry name" value="M.SspLMB152ORF3245P"/>
</dbReference>
<gene>
    <name evidence="6" type="ORF">BV53_03245</name>
</gene>
<dbReference type="Gene3D" id="3.40.50.150">
    <property type="entry name" value="Vaccinia Virus protein VP39"/>
    <property type="match status" value="1"/>
</dbReference>
<evidence type="ECO:0000256" key="2">
    <source>
        <dbReference type="ARBA" id="ARBA00022603"/>
    </source>
</evidence>
<keyword evidence="3" id="KW-0808">Transferase</keyword>
<dbReference type="InterPro" id="IPR002052">
    <property type="entry name" value="DNA_methylase_N6_adenine_CS"/>
</dbReference>
<dbReference type="GO" id="GO:0008170">
    <property type="term" value="F:N-methyltransferase activity"/>
    <property type="evidence" value="ECO:0007669"/>
    <property type="project" value="InterPro"/>
</dbReference>
<proteinExistence type="inferred from homology"/>
<accession>A0A1T1D4H6</accession>
<dbReference type="GO" id="GO:0003677">
    <property type="term" value="F:DNA binding"/>
    <property type="evidence" value="ECO:0007669"/>
    <property type="project" value="InterPro"/>
</dbReference>
<comment type="similarity">
    <text evidence="1 4">Belongs to the N(4)/N(6)-methyltransferase family.</text>
</comment>
<evidence type="ECO:0000313" key="6">
    <source>
        <dbReference type="EMBL" id="OOV35700.1"/>
    </source>
</evidence>
<evidence type="ECO:0000256" key="1">
    <source>
        <dbReference type="ARBA" id="ARBA00006594"/>
    </source>
</evidence>
<dbReference type="InterPro" id="IPR001091">
    <property type="entry name" value="RM_Methyltransferase"/>
</dbReference>
<sequence>MAMDPKTSRFPGFDFAHRTYGRSLMVHADCFHWLRQVPDNSIAAVVTDPPYGIREYEVEELAQRRCGRTGIWRIPPSFDGNKRAPLPRFTALDHQERQTLRHFFHEWATVLLPKLKPGAHVFVACNAFMSPLVCSSLMEGGLEFRAQIIRLIRTLRGGDRPKLGEQEFPDVCSLPRGSYEPWGLFRKPLPKGTTLRECLRDHGTGGLRRRMDGKPFLDVIPSERTPRRERLIANHPSLKPQSLMRQLVWSALPLGEGVVVDPFMGSGSTVAAAEAVGYRSVGVERYSDYYELAGEAVPRLHALPINGLSSPPPSHNGQAQLELGAGVPVNPVVHHLGVTAAVDAGCDRAPTGG</sequence>
<organism evidence="6 7">
    <name type="scientific">Candidatus Synechococcus spongiarum LMB bulk15N</name>
    <dbReference type="NCBI Taxonomy" id="1943583"/>
    <lineage>
        <taxon>Bacteria</taxon>
        <taxon>Bacillati</taxon>
        <taxon>Cyanobacteriota</taxon>
        <taxon>Cyanophyceae</taxon>
        <taxon>Synechococcales</taxon>
        <taxon>Synechococcaceae</taxon>
        <taxon>Synechococcus</taxon>
    </lineage>
</organism>
<dbReference type="PROSITE" id="PS00092">
    <property type="entry name" value="N6_MTASE"/>
    <property type="match status" value="1"/>
</dbReference>
<reference evidence="6 7" key="1">
    <citation type="submission" date="2017-02" db="EMBL/GenBank/DDBJ databases">
        <title>Draft Genome Sequences of 'Candidatus Synechococcus spongiarum', Cyanobacterial Symbionts of the Mediterranean Sponge Aplysina aerophoba from two locations.</title>
        <authorList>
            <person name="Slaby B.M."/>
            <person name="Hentschel U."/>
        </authorList>
    </citation>
    <scope>NUCLEOTIDE SEQUENCE [LARGE SCALE GENOMIC DNA]</scope>
    <source>
        <strain evidence="6">LMB bulk15N</strain>
    </source>
</reference>
<keyword evidence="2 6" id="KW-0489">Methyltransferase</keyword>
<dbReference type="EC" id="2.1.1.-" evidence="4"/>
<dbReference type="PRINTS" id="PR00508">
    <property type="entry name" value="S21N4MTFRASE"/>
</dbReference>
<dbReference type="SUPFAM" id="SSF53335">
    <property type="entry name" value="S-adenosyl-L-methionine-dependent methyltransferases"/>
    <property type="match status" value="1"/>
</dbReference>